<dbReference type="SUPFAM" id="SSF81383">
    <property type="entry name" value="F-box domain"/>
    <property type="match status" value="1"/>
</dbReference>
<accession>A0A5J9TH65</accession>
<dbReference type="Proteomes" id="UP000324897">
    <property type="component" value="Chromosome 3"/>
</dbReference>
<evidence type="ECO:0008006" key="3">
    <source>
        <dbReference type="Google" id="ProtNLM"/>
    </source>
</evidence>
<protein>
    <recommendedName>
        <fullName evidence="3">F-box domain-containing protein</fullName>
    </recommendedName>
</protein>
<comment type="caution">
    <text evidence="1">The sequence shown here is derived from an EMBL/GenBank/DDBJ whole genome shotgun (WGS) entry which is preliminary data.</text>
</comment>
<dbReference type="Gramene" id="TVU10756">
    <property type="protein sequence ID" value="TVU10756"/>
    <property type="gene ID" value="EJB05_44302"/>
</dbReference>
<dbReference type="InterPro" id="IPR036047">
    <property type="entry name" value="F-box-like_dom_sf"/>
</dbReference>
<evidence type="ECO:0000313" key="2">
    <source>
        <dbReference type="Proteomes" id="UP000324897"/>
    </source>
</evidence>
<dbReference type="EMBL" id="RWGY01000039">
    <property type="protein sequence ID" value="TVU10756.1"/>
    <property type="molecule type" value="Genomic_DNA"/>
</dbReference>
<name>A0A5J9TH65_9POAL</name>
<dbReference type="OrthoDB" id="695771at2759"/>
<proteinExistence type="predicted"/>
<organism evidence="1 2">
    <name type="scientific">Eragrostis curvula</name>
    <name type="common">weeping love grass</name>
    <dbReference type="NCBI Taxonomy" id="38414"/>
    <lineage>
        <taxon>Eukaryota</taxon>
        <taxon>Viridiplantae</taxon>
        <taxon>Streptophyta</taxon>
        <taxon>Embryophyta</taxon>
        <taxon>Tracheophyta</taxon>
        <taxon>Spermatophyta</taxon>
        <taxon>Magnoliopsida</taxon>
        <taxon>Liliopsida</taxon>
        <taxon>Poales</taxon>
        <taxon>Poaceae</taxon>
        <taxon>PACMAD clade</taxon>
        <taxon>Chloridoideae</taxon>
        <taxon>Eragrostideae</taxon>
        <taxon>Eragrostidinae</taxon>
        <taxon>Eragrostis</taxon>
    </lineage>
</organism>
<dbReference type="AlphaFoldDB" id="A0A5J9TH65"/>
<sequence>MPSLALPATAADVARPRRRRRRLQWRSLESPSMFRYLQLPPISMLRSPPTRHWAGLPPEIISSIFHRLDAVDIMLCADKVRRA</sequence>
<keyword evidence="2" id="KW-1185">Reference proteome</keyword>
<gene>
    <name evidence="1" type="ORF">EJB05_44302</name>
</gene>
<evidence type="ECO:0000313" key="1">
    <source>
        <dbReference type="EMBL" id="TVU10756.1"/>
    </source>
</evidence>
<feature type="non-terminal residue" evidence="1">
    <location>
        <position position="1"/>
    </location>
</feature>
<reference evidence="1 2" key="1">
    <citation type="journal article" date="2019" name="Sci. Rep.">
        <title>A high-quality genome of Eragrostis curvula grass provides insights into Poaceae evolution and supports new strategies to enhance forage quality.</title>
        <authorList>
            <person name="Carballo J."/>
            <person name="Santos B.A.C.M."/>
            <person name="Zappacosta D."/>
            <person name="Garbus I."/>
            <person name="Selva J.P."/>
            <person name="Gallo C.A."/>
            <person name="Diaz A."/>
            <person name="Albertini E."/>
            <person name="Caccamo M."/>
            <person name="Echenique V."/>
        </authorList>
    </citation>
    <scope>NUCLEOTIDE SEQUENCE [LARGE SCALE GENOMIC DNA]</scope>
    <source>
        <strain evidence="2">cv. Victoria</strain>
        <tissue evidence="1">Leaf</tissue>
    </source>
</reference>